<dbReference type="PANTHER" id="PTHR21105:SF0">
    <property type="entry name" value="GH16255P"/>
    <property type="match status" value="1"/>
</dbReference>
<dbReference type="GO" id="GO:0043195">
    <property type="term" value="C:terminal bouton"/>
    <property type="evidence" value="ECO:0007669"/>
    <property type="project" value="TreeGrafter"/>
</dbReference>
<dbReference type="InterPro" id="IPR036055">
    <property type="entry name" value="LDL_receptor-like_sf"/>
</dbReference>
<evidence type="ECO:0000256" key="2">
    <source>
        <dbReference type="PROSITE-ProRule" id="PRU00124"/>
    </source>
</evidence>
<dbReference type="OrthoDB" id="6417936at2759"/>
<keyword evidence="5" id="KW-1185">Reference proteome</keyword>
<dbReference type="EMBL" id="OV170234">
    <property type="protein sequence ID" value="CAH0720060.1"/>
    <property type="molecule type" value="Genomic_DNA"/>
</dbReference>
<organism evidence="4 5">
    <name type="scientific">Brenthis ino</name>
    <name type="common">lesser marbled fritillary</name>
    <dbReference type="NCBI Taxonomy" id="405034"/>
    <lineage>
        <taxon>Eukaryota</taxon>
        <taxon>Metazoa</taxon>
        <taxon>Ecdysozoa</taxon>
        <taxon>Arthropoda</taxon>
        <taxon>Hexapoda</taxon>
        <taxon>Insecta</taxon>
        <taxon>Pterygota</taxon>
        <taxon>Neoptera</taxon>
        <taxon>Endopterygota</taxon>
        <taxon>Lepidoptera</taxon>
        <taxon>Glossata</taxon>
        <taxon>Ditrysia</taxon>
        <taxon>Papilionoidea</taxon>
        <taxon>Nymphalidae</taxon>
        <taxon>Heliconiinae</taxon>
        <taxon>Argynnini</taxon>
        <taxon>Brenthis</taxon>
    </lineage>
</organism>
<dbReference type="GO" id="GO:0030297">
    <property type="term" value="F:transmembrane receptor protein tyrosine kinase activator activity"/>
    <property type="evidence" value="ECO:0007669"/>
    <property type="project" value="TreeGrafter"/>
</dbReference>
<dbReference type="InterPro" id="IPR023415">
    <property type="entry name" value="LDLR_class-A_CS"/>
</dbReference>
<evidence type="ECO:0000313" key="4">
    <source>
        <dbReference type="EMBL" id="CAH0720060.1"/>
    </source>
</evidence>
<sequence length="177" mass="20550">MRVRWWATMRVCCVTVLAALALRSAAEPARREWRAREVQRSLTDIFEPDPAPAQPDAIVHYPMHRDRRRMRNYNKRTQTIPTELASQMMLRASRSSRPYDVPQIECPPAADGMERFACPTPDRQGRYRCIDDHVLCDGFIDCPNGEDEDRQACMFYKTTKAHLDVLADALLRWARGR</sequence>
<dbReference type="Proteomes" id="UP000838878">
    <property type="component" value="Chromosome 14"/>
</dbReference>
<dbReference type="PROSITE" id="PS50068">
    <property type="entry name" value="LDLRA_2"/>
    <property type="match status" value="1"/>
</dbReference>
<feature type="signal peptide" evidence="3">
    <location>
        <begin position="1"/>
        <end position="21"/>
    </location>
</feature>
<dbReference type="PROSITE" id="PS01209">
    <property type="entry name" value="LDLRA_1"/>
    <property type="match status" value="1"/>
</dbReference>
<dbReference type="AlphaFoldDB" id="A0A8J9YB95"/>
<protein>
    <submittedName>
        <fullName evidence="4">Uncharacterized protein</fullName>
    </submittedName>
</protein>
<dbReference type="Gene3D" id="2.40.128.620">
    <property type="match status" value="1"/>
</dbReference>
<keyword evidence="1" id="KW-1015">Disulfide bond</keyword>
<gene>
    <name evidence="4" type="ORF">BINO364_LOCUS6332</name>
</gene>
<dbReference type="InterPro" id="IPR002172">
    <property type="entry name" value="LDrepeatLR_classA_rpt"/>
</dbReference>
<feature type="chain" id="PRO_5035422359" evidence="3">
    <location>
        <begin position="22"/>
        <end position="177"/>
    </location>
</feature>
<reference evidence="4" key="1">
    <citation type="submission" date="2021-12" db="EMBL/GenBank/DDBJ databases">
        <authorList>
            <person name="Martin H S."/>
        </authorList>
    </citation>
    <scope>NUCLEOTIDE SEQUENCE</scope>
</reference>
<dbReference type="SUPFAM" id="SSF57424">
    <property type="entry name" value="LDL receptor-like module"/>
    <property type="match status" value="1"/>
</dbReference>
<dbReference type="GO" id="GO:0043410">
    <property type="term" value="P:positive regulation of MAPK cascade"/>
    <property type="evidence" value="ECO:0007669"/>
    <property type="project" value="TreeGrafter"/>
</dbReference>
<keyword evidence="3" id="KW-0732">Signal</keyword>
<proteinExistence type="predicted"/>
<dbReference type="PANTHER" id="PTHR21105">
    <property type="entry name" value="GH16255P"/>
    <property type="match status" value="1"/>
</dbReference>
<feature type="non-terminal residue" evidence="4">
    <location>
        <position position="177"/>
    </location>
</feature>
<evidence type="ECO:0000256" key="3">
    <source>
        <dbReference type="SAM" id="SignalP"/>
    </source>
</evidence>
<evidence type="ECO:0000256" key="1">
    <source>
        <dbReference type="ARBA" id="ARBA00023157"/>
    </source>
</evidence>
<dbReference type="CDD" id="cd00112">
    <property type="entry name" value="LDLa"/>
    <property type="match status" value="1"/>
</dbReference>
<evidence type="ECO:0000313" key="5">
    <source>
        <dbReference type="Proteomes" id="UP000838878"/>
    </source>
</evidence>
<dbReference type="SMART" id="SM00192">
    <property type="entry name" value="LDLa"/>
    <property type="match status" value="1"/>
</dbReference>
<name>A0A8J9YB95_9NEOP</name>
<accession>A0A8J9YB95</accession>
<comment type="caution">
    <text evidence="2">Lacks conserved residue(s) required for the propagation of feature annotation.</text>
</comment>